<comment type="caution">
    <text evidence="1">The sequence shown here is derived from an EMBL/GenBank/DDBJ whole genome shotgun (WGS) entry which is preliminary data.</text>
</comment>
<proteinExistence type="predicted"/>
<reference evidence="1" key="1">
    <citation type="submission" date="2020-05" db="EMBL/GenBank/DDBJ databases">
        <title>Phylogenomic resolution of chytrid fungi.</title>
        <authorList>
            <person name="Stajich J.E."/>
            <person name="Amses K."/>
            <person name="Simmons R."/>
            <person name="Seto K."/>
            <person name="Myers J."/>
            <person name="Bonds A."/>
            <person name="Quandt C.A."/>
            <person name="Barry K."/>
            <person name="Liu P."/>
            <person name="Grigoriev I."/>
            <person name="Longcore J.E."/>
            <person name="James T.Y."/>
        </authorList>
    </citation>
    <scope>NUCLEOTIDE SEQUENCE</scope>
    <source>
        <strain evidence="1">JEL0513</strain>
    </source>
</reference>
<evidence type="ECO:0000313" key="1">
    <source>
        <dbReference type="EMBL" id="KAJ3131566.1"/>
    </source>
</evidence>
<accession>A0AAD5TB86</accession>
<name>A0AAD5TB86_9FUNG</name>
<dbReference type="AlphaFoldDB" id="A0AAD5TB86"/>
<keyword evidence="2" id="KW-1185">Reference proteome</keyword>
<protein>
    <submittedName>
        <fullName evidence="1">Uncharacterized protein</fullName>
    </submittedName>
</protein>
<sequence>MVYNCFGPLGALVEVESQDGTATMAPGNDVMVYWDCLGIHDGKNTRFGVVVDRFPLVHGKETLVLHYSQNTCFDAEFTWRPTTMDVIPPRMVETMVQKIKQLENI</sequence>
<dbReference type="EMBL" id="JADGJH010000290">
    <property type="protein sequence ID" value="KAJ3131566.1"/>
    <property type="molecule type" value="Genomic_DNA"/>
</dbReference>
<dbReference type="Proteomes" id="UP001211907">
    <property type="component" value="Unassembled WGS sequence"/>
</dbReference>
<gene>
    <name evidence="1" type="ORF">HK100_006241</name>
</gene>
<organism evidence="1 2">
    <name type="scientific">Physocladia obscura</name>
    <dbReference type="NCBI Taxonomy" id="109957"/>
    <lineage>
        <taxon>Eukaryota</taxon>
        <taxon>Fungi</taxon>
        <taxon>Fungi incertae sedis</taxon>
        <taxon>Chytridiomycota</taxon>
        <taxon>Chytridiomycota incertae sedis</taxon>
        <taxon>Chytridiomycetes</taxon>
        <taxon>Chytridiales</taxon>
        <taxon>Chytriomycetaceae</taxon>
        <taxon>Physocladia</taxon>
    </lineage>
</organism>
<evidence type="ECO:0000313" key="2">
    <source>
        <dbReference type="Proteomes" id="UP001211907"/>
    </source>
</evidence>